<dbReference type="InterPro" id="IPR013766">
    <property type="entry name" value="Thioredoxin_domain"/>
</dbReference>
<sequence>MDIPPIDSNKAISKIDWPKFYTPMAVLLAGVIIAGAVFFSGRPNLPQEQVGLIGDQIGGPIVVGVDDDPFLGPAEAKVTIIEFSDFQCPFCRIFWREALARIRTEYIEAGASVKFVYRDMPLDIHPMAEITAQASQCANDQGRYWDYHDKIFEEQSLLGPNTISYTEQNLVDWAQDINLNLSDFVECVSSQKYKEEVAKDVADGLRVGAGATPTIFINGRRVVGAQPFETFKAIIDSELNS</sequence>
<keyword evidence="6" id="KW-0472">Membrane</keyword>
<dbReference type="Proteomes" id="UP000230232">
    <property type="component" value="Unassembled WGS sequence"/>
</dbReference>
<dbReference type="PROSITE" id="PS51352">
    <property type="entry name" value="THIOREDOXIN_2"/>
    <property type="match status" value="1"/>
</dbReference>
<keyword evidence="2" id="KW-0732">Signal</keyword>
<dbReference type="GO" id="GO:0016491">
    <property type="term" value="F:oxidoreductase activity"/>
    <property type="evidence" value="ECO:0007669"/>
    <property type="project" value="UniProtKB-KW"/>
</dbReference>
<keyword evidence="6" id="KW-0812">Transmembrane</keyword>
<comment type="similarity">
    <text evidence="1">Belongs to the thioredoxin family. DsbA subfamily.</text>
</comment>
<evidence type="ECO:0000259" key="7">
    <source>
        <dbReference type="PROSITE" id="PS51352"/>
    </source>
</evidence>
<dbReference type="EMBL" id="PCXO01000006">
    <property type="protein sequence ID" value="PIR41380.1"/>
    <property type="molecule type" value="Genomic_DNA"/>
</dbReference>
<keyword evidence="3" id="KW-0560">Oxidoreductase</keyword>
<name>A0A2H0R4I5_9BACT</name>
<dbReference type="Gene3D" id="3.40.30.10">
    <property type="entry name" value="Glutaredoxin"/>
    <property type="match status" value="1"/>
</dbReference>
<dbReference type="Pfam" id="PF13462">
    <property type="entry name" value="Thioredoxin_4"/>
    <property type="match status" value="1"/>
</dbReference>
<proteinExistence type="inferred from homology"/>
<keyword evidence="4" id="KW-1015">Disulfide bond</keyword>
<dbReference type="PANTHER" id="PTHR13887">
    <property type="entry name" value="GLUTATHIONE S-TRANSFERASE KAPPA"/>
    <property type="match status" value="1"/>
</dbReference>
<dbReference type="SUPFAM" id="SSF52833">
    <property type="entry name" value="Thioredoxin-like"/>
    <property type="match status" value="1"/>
</dbReference>
<accession>A0A2H0R4I5</accession>
<evidence type="ECO:0000256" key="4">
    <source>
        <dbReference type="ARBA" id="ARBA00023157"/>
    </source>
</evidence>
<evidence type="ECO:0000313" key="9">
    <source>
        <dbReference type="Proteomes" id="UP000230232"/>
    </source>
</evidence>
<feature type="transmembrane region" description="Helical" evidence="6">
    <location>
        <begin position="20"/>
        <end position="39"/>
    </location>
</feature>
<evidence type="ECO:0000256" key="5">
    <source>
        <dbReference type="ARBA" id="ARBA00023284"/>
    </source>
</evidence>
<keyword evidence="6" id="KW-1133">Transmembrane helix</keyword>
<keyword evidence="5" id="KW-0676">Redox-active center</keyword>
<gene>
    <name evidence="8" type="ORF">COV31_01640</name>
</gene>
<dbReference type="PANTHER" id="PTHR13887:SF14">
    <property type="entry name" value="DISULFIDE BOND FORMATION PROTEIN D"/>
    <property type="match status" value="1"/>
</dbReference>
<evidence type="ECO:0000256" key="6">
    <source>
        <dbReference type="SAM" id="Phobius"/>
    </source>
</evidence>
<dbReference type="InterPro" id="IPR036249">
    <property type="entry name" value="Thioredoxin-like_sf"/>
</dbReference>
<comment type="caution">
    <text evidence="8">The sequence shown here is derived from an EMBL/GenBank/DDBJ whole genome shotgun (WGS) entry which is preliminary data.</text>
</comment>
<dbReference type="InterPro" id="IPR012336">
    <property type="entry name" value="Thioredoxin-like_fold"/>
</dbReference>
<evidence type="ECO:0000256" key="3">
    <source>
        <dbReference type="ARBA" id="ARBA00023002"/>
    </source>
</evidence>
<feature type="domain" description="Thioredoxin" evidence="7">
    <location>
        <begin position="38"/>
        <end position="240"/>
    </location>
</feature>
<dbReference type="AlphaFoldDB" id="A0A2H0R4I5"/>
<reference evidence="8 9" key="1">
    <citation type="submission" date="2017-09" db="EMBL/GenBank/DDBJ databases">
        <title>Depth-based differentiation of microbial function through sediment-hosted aquifers and enrichment of novel symbionts in the deep terrestrial subsurface.</title>
        <authorList>
            <person name="Probst A.J."/>
            <person name="Ladd B."/>
            <person name="Jarett J.K."/>
            <person name="Geller-Mcgrath D.E."/>
            <person name="Sieber C.M."/>
            <person name="Emerson J.B."/>
            <person name="Anantharaman K."/>
            <person name="Thomas B.C."/>
            <person name="Malmstrom R."/>
            <person name="Stieglmeier M."/>
            <person name="Klingl A."/>
            <person name="Woyke T."/>
            <person name="Ryan C.M."/>
            <person name="Banfield J.F."/>
        </authorList>
    </citation>
    <scope>NUCLEOTIDE SEQUENCE [LARGE SCALE GENOMIC DNA]</scope>
    <source>
        <strain evidence="8">CG10_big_fil_rev_8_21_14_0_10_46_23</strain>
    </source>
</reference>
<evidence type="ECO:0000313" key="8">
    <source>
        <dbReference type="EMBL" id="PIR41380.1"/>
    </source>
</evidence>
<organism evidence="8 9">
    <name type="scientific">Candidatus Yanofskybacteria bacterium CG10_big_fil_rev_8_21_14_0_10_46_23</name>
    <dbReference type="NCBI Taxonomy" id="1975098"/>
    <lineage>
        <taxon>Bacteria</taxon>
        <taxon>Candidatus Yanofskyibacteriota</taxon>
    </lineage>
</organism>
<evidence type="ECO:0000256" key="1">
    <source>
        <dbReference type="ARBA" id="ARBA00005791"/>
    </source>
</evidence>
<evidence type="ECO:0000256" key="2">
    <source>
        <dbReference type="ARBA" id="ARBA00022729"/>
    </source>
</evidence>
<protein>
    <recommendedName>
        <fullName evidence="7">Thioredoxin domain-containing protein</fullName>
    </recommendedName>
</protein>